<sequence length="207" mass="22626">MSRIQPPQINDKLLTQSVFNQESSWSDEDAWEVEDYLEDDSFDSWFSADSSTWQTENFLAPFGGAQINDHPPVTHGSIVTESFTITQMINGSELRWLWDVATDNNTGNVSIGMSVYHNGTFAGGASGFVNENGATMYGVDANGNITATYTMAPGSLPKAPAYDGNLDLQILEGTNKIYLDASVENSDEFISTQIVGSASFELQQFYG</sequence>
<evidence type="ECO:0000313" key="1">
    <source>
        <dbReference type="EMBL" id="QBE62095.1"/>
    </source>
</evidence>
<evidence type="ECO:0000313" key="2">
    <source>
        <dbReference type="Proteomes" id="UP000290637"/>
    </source>
</evidence>
<proteinExistence type="predicted"/>
<reference evidence="1 2" key="1">
    <citation type="submission" date="2019-02" db="EMBL/GenBank/DDBJ databases">
        <title>Draft Genome Sequences of Six Type Strains of the Genus Massilia.</title>
        <authorList>
            <person name="Miess H."/>
            <person name="Frediansyhah A."/>
            <person name="Gross H."/>
        </authorList>
    </citation>
    <scope>NUCLEOTIDE SEQUENCE [LARGE SCALE GENOMIC DNA]</scope>
    <source>
        <strain evidence="1 2">DSM 17473</strain>
    </source>
</reference>
<protein>
    <submittedName>
        <fullName evidence="1">Uncharacterized protein</fullName>
    </submittedName>
</protein>
<organism evidence="1 2">
    <name type="scientific">Pseudoduganella lutea</name>
    <dbReference type="NCBI Taxonomy" id="321985"/>
    <lineage>
        <taxon>Bacteria</taxon>
        <taxon>Pseudomonadati</taxon>
        <taxon>Pseudomonadota</taxon>
        <taxon>Betaproteobacteria</taxon>
        <taxon>Burkholderiales</taxon>
        <taxon>Oxalobacteraceae</taxon>
        <taxon>Telluria group</taxon>
        <taxon>Pseudoduganella</taxon>
    </lineage>
</organism>
<dbReference type="AlphaFoldDB" id="A0A4P6KU07"/>
<dbReference type="KEGG" id="plue:EWM63_03115"/>
<gene>
    <name evidence="1" type="ORF">EWM63_03115</name>
</gene>
<dbReference type="EMBL" id="CP035913">
    <property type="protein sequence ID" value="QBE62095.1"/>
    <property type="molecule type" value="Genomic_DNA"/>
</dbReference>
<accession>A0A4P6KU07</accession>
<name>A0A4P6KU07_9BURK</name>
<dbReference type="RefSeq" id="WP_130185232.1">
    <property type="nucleotide sequence ID" value="NZ_CP035913.1"/>
</dbReference>
<dbReference type="Proteomes" id="UP000290637">
    <property type="component" value="Chromosome"/>
</dbReference>
<keyword evidence="2" id="KW-1185">Reference proteome</keyword>